<sequence length="412" mass="46501">MSLSVKKTILSTLFALAMIVMTFHFASSIPKFPDIILSMFNIMPYLILITIIVTGFTCKLSRELNLAFSLLISYWLLQNFVWPTDANDASATILYVLIAPALALKLIFITKIPEKGLYNKNGLIHLYAIAFELTFLIWLINFAPDLLLKYLYYPYFNFDIFELTPMYQSTVILSSIAFLVLLTNAIIKKQVLITSYLAVFVSVVLALHFINTPNTASMFFTVAGVIVLFSIGLTNYRFSKIDLITELPSLPSFKKQLRSLGKRYCIALVEVDDFIEITNEYGQDICDQILRMVASRSLLLGRKGFPYRYGSKEFALIFYDMQLSEANNHLATLCDSIANEPFILRSKKRLLIKPSPSIIQDASHSSTITIPISVSVGIAEKQSHHQTSAQVLVTAQQALDRAKEQQQYFAAI</sequence>
<dbReference type="PANTHER" id="PTHR33121">
    <property type="entry name" value="CYCLIC DI-GMP PHOSPHODIESTERASE PDEF"/>
    <property type="match status" value="1"/>
</dbReference>
<gene>
    <name evidence="3" type="ORF">MNBD_GAMMA22-1246</name>
</gene>
<name>A0A3B0ZTU8_9ZZZZ</name>
<feature type="transmembrane region" description="Helical" evidence="1">
    <location>
        <begin position="9"/>
        <end position="29"/>
    </location>
</feature>
<feature type="transmembrane region" description="Helical" evidence="1">
    <location>
        <begin position="191"/>
        <end position="210"/>
    </location>
</feature>
<evidence type="ECO:0000256" key="1">
    <source>
        <dbReference type="SAM" id="Phobius"/>
    </source>
</evidence>
<dbReference type="Gene3D" id="3.30.70.270">
    <property type="match status" value="1"/>
</dbReference>
<organism evidence="3">
    <name type="scientific">hydrothermal vent metagenome</name>
    <dbReference type="NCBI Taxonomy" id="652676"/>
    <lineage>
        <taxon>unclassified sequences</taxon>
        <taxon>metagenomes</taxon>
        <taxon>ecological metagenomes</taxon>
    </lineage>
</organism>
<dbReference type="InterPro" id="IPR043128">
    <property type="entry name" value="Rev_trsase/Diguanyl_cyclase"/>
</dbReference>
<dbReference type="EMBL" id="UOFS01000030">
    <property type="protein sequence ID" value="VAW96908.1"/>
    <property type="molecule type" value="Genomic_DNA"/>
</dbReference>
<feature type="transmembrane region" description="Helical" evidence="1">
    <location>
        <begin position="216"/>
        <end position="236"/>
    </location>
</feature>
<dbReference type="InterPro" id="IPR029787">
    <property type="entry name" value="Nucleotide_cyclase"/>
</dbReference>
<protein>
    <recommendedName>
        <fullName evidence="2">GGDEF domain-containing protein</fullName>
    </recommendedName>
</protein>
<dbReference type="SUPFAM" id="SSF55073">
    <property type="entry name" value="Nucleotide cyclase"/>
    <property type="match status" value="1"/>
</dbReference>
<feature type="transmembrane region" description="Helical" evidence="1">
    <location>
        <begin position="93"/>
        <end position="112"/>
    </location>
</feature>
<dbReference type="Pfam" id="PF00990">
    <property type="entry name" value="GGDEF"/>
    <property type="match status" value="1"/>
</dbReference>
<keyword evidence="1" id="KW-0812">Transmembrane</keyword>
<dbReference type="InterPro" id="IPR000160">
    <property type="entry name" value="GGDEF_dom"/>
</dbReference>
<evidence type="ECO:0000259" key="2">
    <source>
        <dbReference type="PROSITE" id="PS50887"/>
    </source>
</evidence>
<feature type="transmembrane region" description="Helical" evidence="1">
    <location>
        <begin position="124"/>
        <end position="144"/>
    </location>
</feature>
<evidence type="ECO:0000313" key="3">
    <source>
        <dbReference type="EMBL" id="VAW96908.1"/>
    </source>
</evidence>
<keyword evidence="1" id="KW-0472">Membrane</keyword>
<dbReference type="SMART" id="SM00267">
    <property type="entry name" value="GGDEF"/>
    <property type="match status" value="1"/>
</dbReference>
<dbReference type="PROSITE" id="PS50887">
    <property type="entry name" value="GGDEF"/>
    <property type="match status" value="1"/>
</dbReference>
<feature type="transmembrane region" description="Helical" evidence="1">
    <location>
        <begin position="64"/>
        <end position="81"/>
    </location>
</feature>
<accession>A0A3B0ZTU8</accession>
<keyword evidence="1" id="KW-1133">Transmembrane helix</keyword>
<feature type="transmembrane region" description="Helical" evidence="1">
    <location>
        <begin position="35"/>
        <end position="57"/>
    </location>
</feature>
<dbReference type="PANTHER" id="PTHR33121:SF79">
    <property type="entry name" value="CYCLIC DI-GMP PHOSPHODIESTERASE PDED-RELATED"/>
    <property type="match status" value="1"/>
</dbReference>
<feature type="domain" description="GGDEF" evidence="2">
    <location>
        <begin position="262"/>
        <end position="412"/>
    </location>
</feature>
<dbReference type="GO" id="GO:0071111">
    <property type="term" value="F:cyclic-guanylate-specific phosphodiesterase activity"/>
    <property type="evidence" value="ECO:0007669"/>
    <property type="project" value="InterPro"/>
</dbReference>
<dbReference type="CDD" id="cd01949">
    <property type="entry name" value="GGDEF"/>
    <property type="match status" value="1"/>
</dbReference>
<reference evidence="3" key="1">
    <citation type="submission" date="2018-06" db="EMBL/GenBank/DDBJ databases">
        <authorList>
            <person name="Zhirakovskaya E."/>
        </authorList>
    </citation>
    <scope>NUCLEOTIDE SEQUENCE</scope>
</reference>
<dbReference type="AlphaFoldDB" id="A0A3B0ZTU8"/>
<feature type="transmembrane region" description="Helical" evidence="1">
    <location>
        <begin position="164"/>
        <end position="184"/>
    </location>
</feature>
<dbReference type="InterPro" id="IPR050706">
    <property type="entry name" value="Cyclic-di-GMP_PDE-like"/>
</dbReference>
<proteinExistence type="predicted"/>